<evidence type="ECO:0000256" key="5">
    <source>
        <dbReference type="ARBA" id="ARBA00022777"/>
    </source>
</evidence>
<evidence type="ECO:0000259" key="11">
    <source>
        <dbReference type="PROSITE" id="PS50011"/>
    </source>
</evidence>
<dbReference type="Proteomes" id="UP000053328">
    <property type="component" value="Unassembled WGS sequence"/>
</dbReference>
<dbReference type="InterPro" id="IPR011009">
    <property type="entry name" value="Kinase-like_dom_sf"/>
</dbReference>
<dbReference type="PANTHER" id="PTHR43671">
    <property type="entry name" value="SERINE/THREONINE-PROTEIN KINASE NEK"/>
    <property type="match status" value="1"/>
</dbReference>
<feature type="transmembrane region" description="Helical" evidence="10">
    <location>
        <begin position="12"/>
        <end position="32"/>
    </location>
</feature>
<evidence type="ECO:0000256" key="8">
    <source>
        <dbReference type="ARBA" id="ARBA00048679"/>
    </source>
</evidence>
<evidence type="ECO:0000256" key="1">
    <source>
        <dbReference type="ARBA" id="ARBA00012513"/>
    </source>
</evidence>
<feature type="transmembrane region" description="Helical" evidence="10">
    <location>
        <begin position="44"/>
        <end position="64"/>
    </location>
</feature>
<feature type="domain" description="Protein kinase" evidence="11">
    <location>
        <begin position="224"/>
        <end position="518"/>
    </location>
</feature>
<dbReference type="AlphaFoldDB" id="A0A0D2AUD4"/>
<dbReference type="RefSeq" id="XP_016230301.1">
    <property type="nucleotide sequence ID" value="XM_016385357.1"/>
</dbReference>
<evidence type="ECO:0000256" key="4">
    <source>
        <dbReference type="ARBA" id="ARBA00022741"/>
    </source>
</evidence>
<keyword evidence="6" id="KW-0067">ATP-binding</keyword>
<dbReference type="STRING" id="91928.A0A0D2AUD4"/>
<evidence type="ECO:0000256" key="10">
    <source>
        <dbReference type="SAM" id="Phobius"/>
    </source>
</evidence>
<evidence type="ECO:0000256" key="3">
    <source>
        <dbReference type="ARBA" id="ARBA00022679"/>
    </source>
</evidence>
<evidence type="ECO:0000313" key="13">
    <source>
        <dbReference type="Proteomes" id="UP000053328"/>
    </source>
</evidence>
<protein>
    <recommendedName>
        <fullName evidence="1">non-specific serine/threonine protein kinase</fullName>
        <ecNumber evidence="1">2.7.11.1</ecNumber>
    </recommendedName>
</protein>
<feature type="transmembrane region" description="Helical" evidence="10">
    <location>
        <begin position="91"/>
        <end position="114"/>
    </location>
</feature>
<feature type="compositionally biased region" description="Low complexity" evidence="9">
    <location>
        <begin position="625"/>
        <end position="634"/>
    </location>
</feature>
<keyword evidence="13" id="KW-1185">Reference proteome</keyword>
<sequence>MELMLIDPASSPRYSLPFTFICLADYSVLLLASSNETNGVSPAATLMMLLFIFLSITAVSFGFVQQSVSDKLLPMTAVDPREIRRKKTKALVLHALSGLYLYLATVYVLIYALWLCSVSNEALGTRRVVIRYPTLSILLLFVPQVLLRSYNKLRAKMIRFRICFEISVWKLRQNLPILLITLETLFQEFQTFVVFVNEILNEDFDENYTEDRVARVKSATMKYGVAMRYLGRGTLFEVTARASPFGDSTHKGLNIEGSKPQKFLEAKSYLEREANVLKHLLSFRSTHPRIHLPVLLRDLSDDTPPSIECLPVGEKTLAKFLKQHCTSNSHGLQFKRSLMGWFGCTLICVRFLHDKARVLHTDIKATNFVISRGRIYLIDYSTSQILTAESNYTCSDRIVNSPKYSAPELFSHDTIGFFSDIFPLGCLYLQMLTALCEVHPSLLDKTETNGLDDRHWSDPDKLNWIVTKHLPSLRYKCVESLCTIEDFQAIKAVIASMLSASPTDRPTASSIRLPRPFQSRCCWIPGPEQSDSDHIGKSAVQAPEIDALGFTGCAIREVSGREIDSSPSPSHAERYLNIIIRDDTHTHRKTSMQLQDPVQSTGSIPHIVVDTVSSSDAETPSLTRSASSASSHASFNQLASSPDMPQTPADAPLPAAQHSTYIGSLDLLQRAALQQPQTEVLQGLLDPNPAKAWNHASVLENDTDRVDMVYFNKLVRLVNNQQHLEVRPINRIKTWPSEGPRAC</sequence>
<dbReference type="VEuPathDB" id="FungiDB:PV08_11045"/>
<dbReference type="GeneID" id="27338128"/>
<evidence type="ECO:0000256" key="7">
    <source>
        <dbReference type="ARBA" id="ARBA00047899"/>
    </source>
</evidence>
<dbReference type="Pfam" id="PF00069">
    <property type="entry name" value="Pkinase"/>
    <property type="match status" value="1"/>
</dbReference>
<dbReference type="InterPro" id="IPR000719">
    <property type="entry name" value="Prot_kinase_dom"/>
</dbReference>
<feature type="region of interest" description="Disordered" evidence="9">
    <location>
        <begin position="613"/>
        <end position="654"/>
    </location>
</feature>
<feature type="transmembrane region" description="Helical" evidence="10">
    <location>
        <begin position="129"/>
        <end position="147"/>
    </location>
</feature>
<keyword evidence="10" id="KW-0812">Transmembrane</keyword>
<dbReference type="EMBL" id="KN847500">
    <property type="protein sequence ID" value="KIW10085.1"/>
    <property type="molecule type" value="Genomic_DNA"/>
</dbReference>
<comment type="catalytic activity">
    <reaction evidence="7">
        <text>L-threonyl-[protein] + ATP = O-phospho-L-threonyl-[protein] + ADP + H(+)</text>
        <dbReference type="Rhea" id="RHEA:46608"/>
        <dbReference type="Rhea" id="RHEA-COMP:11060"/>
        <dbReference type="Rhea" id="RHEA-COMP:11605"/>
        <dbReference type="ChEBI" id="CHEBI:15378"/>
        <dbReference type="ChEBI" id="CHEBI:30013"/>
        <dbReference type="ChEBI" id="CHEBI:30616"/>
        <dbReference type="ChEBI" id="CHEBI:61977"/>
        <dbReference type="ChEBI" id="CHEBI:456216"/>
        <dbReference type="EC" id="2.7.11.1"/>
    </reaction>
</comment>
<dbReference type="GO" id="GO:0004674">
    <property type="term" value="F:protein serine/threonine kinase activity"/>
    <property type="evidence" value="ECO:0007669"/>
    <property type="project" value="UniProtKB-KW"/>
</dbReference>
<dbReference type="OrthoDB" id="5422826at2759"/>
<dbReference type="InterPro" id="IPR008271">
    <property type="entry name" value="Ser/Thr_kinase_AS"/>
</dbReference>
<keyword evidence="3" id="KW-0808">Transferase</keyword>
<feature type="compositionally biased region" description="Polar residues" evidence="9">
    <location>
        <begin position="613"/>
        <end position="624"/>
    </location>
</feature>
<evidence type="ECO:0000256" key="2">
    <source>
        <dbReference type="ARBA" id="ARBA00022527"/>
    </source>
</evidence>
<feature type="compositionally biased region" description="Polar residues" evidence="9">
    <location>
        <begin position="635"/>
        <end position="644"/>
    </location>
</feature>
<dbReference type="PANTHER" id="PTHR43671:SF98">
    <property type="entry name" value="SERINE_THREONINE-PROTEIN KINASE NEK11"/>
    <property type="match status" value="1"/>
</dbReference>
<dbReference type="Gene3D" id="1.10.510.10">
    <property type="entry name" value="Transferase(Phosphotransferase) domain 1"/>
    <property type="match status" value="1"/>
</dbReference>
<dbReference type="SUPFAM" id="SSF56112">
    <property type="entry name" value="Protein kinase-like (PK-like)"/>
    <property type="match status" value="1"/>
</dbReference>
<dbReference type="HOGENOM" id="CLU_373855_0_0_1"/>
<proteinExistence type="predicted"/>
<keyword evidence="4" id="KW-0547">Nucleotide-binding</keyword>
<dbReference type="PROSITE" id="PS50011">
    <property type="entry name" value="PROTEIN_KINASE_DOM"/>
    <property type="match status" value="1"/>
</dbReference>
<dbReference type="EC" id="2.7.11.1" evidence="1"/>
<evidence type="ECO:0000256" key="6">
    <source>
        <dbReference type="ARBA" id="ARBA00022840"/>
    </source>
</evidence>
<keyword evidence="10" id="KW-1133">Transmembrane helix</keyword>
<keyword evidence="10" id="KW-0472">Membrane</keyword>
<evidence type="ECO:0000256" key="9">
    <source>
        <dbReference type="SAM" id="MobiDB-lite"/>
    </source>
</evidence>
<dbReference type="SMART" id="SM00220">
    <property type="entry name" value="S_TKc"/>
    <property type="match status" value="1"/>
</dbReference>
<keyword evidence="2" id="KW-0723">Serine/threonine-protein kinase</keyword>
<keyword evidence="5" id="KW-0418">Kinase</keyword>
<dbReference type="PROSITE" id="PS00108">
    <property type="entry name" value="PROTEIN_KINASE_ST"/>
    <property type="match status" value="1"/>
</dbReference>
<reference evidence="12 13" key="1">
    <citation type="submission" date="2015-01" db="EMBL/GenBank/DDBJ databases">
        <title>The Genome Sequence of Exophiala spinifera CBS89968.</title>
        <authorList>
            <consortium name="The Broad Institute Genomics Platform"/>
            <person name="Cuomo C."/>
            <person name="de Hoog S."/>
            <person name="Gorbushina A."/>
            <person name="Stielow B."/>
            <person name="Teixiera M."/>
            <person name="Abouelleil A."/>
            <person name="Chapman S.B."/>
            <person name="Priest M."/>
            <person name="Young S.K."/>
            <person name="Wortman J."/>
            <person name="Nusbaum C."/>
            <person name="Birren B."/>
        </authorList>
    </citation>
    <scope>NUCLEOTIDE SEQUENCE [LARGE SCALE GENOMIC DNA]</scope>
    <source>
        <strain evidence="12 13">CBS 89968</strain>
    </source>
</reference>
<evidence type="ECO:0000313" key="12">
    <source>
        <dbReference type="EMBL" id="KIW10085.1"/>
    </source>
</evidence>
<comment type="catalytic activity">
    <reaction evidence="8">
        <text>L-seryl-[protein] + ATP = O-phospho-L-seryl-[protein] + ADP + H(+)</text>
        <dbReference type="Rhea" id="RHEA:17989"/>
        <dbReference type="Rhea" id="RHEA-COMP:9863"/>
        <dbReference type="Rhea" id="RHEA-COMP:11604"/>
        <dbReference type="ChEBI" id="CHEBI:15378"/>
        <dbReference type="ChEBI" id="CHEBI:29999"/>
        <dbReference type="ChEBI" id="CHEBI:30616"/>
        <dbReference type="ChEBI" id="CHEBI:83421"/>
        <dbReference type="ChEBI" id="CHEBI:456216"/>
        <dbReference type="EC" id="2.7.11.1"/>
    </reaction>
</comment>
<name>A0A0D2AUD4_9EURO</name>
<dbReference type="InterPro" id="IPR050660">
    <property type="entry name" value="NEK_Ser/Thr_kinase"/>
</dbReference>
<organism evidence="12 13">
    <name type="scientific">Exophiala spinifera</name>
    <dbReference type="NCBI Taxonomy" id="91928"/>
    <lineage>
        <taxon>Eukaryota</taxon>
        <taxon>Fungi</taxon>
        <taxon>Dikarya</taxon>
        <taxon>Ascomycota</taxon>
        <taxon>Pezizomycotina</taxon>
        <taxon>Eurotiomycetes</taxon>
        <taxon>Chaetothyriomycetidae</taxon>
        <taxon>Chaetothyriales</taxon>
        <taxon>Herpotrichiellaceae</taxon>
        <taxon>Exophiala</taxon>
    </lineage>
</organism>
<gene>
    <name evidence="12" type="ORF">PV08_11045</name>
</gene>
<dbReference type="GO" id="GO:0005524">
    <property type="term" value="F:ATP binding"/>
    <property type="evidence" value="ECO:0007669"/>
    <property type="project" value="UniProtKB-KW"/>
</dbReference>
<accession>A0A0D2AUD4</accession>